<feature type="active site" description="Nucleophile" evidence="8">
    <location>
        <position position="243"/>
    </location>
</feature>
<dbReference type="OrthoDB" id="9995590at2759"/>
<proteinExistence type="inferred from homology"/>
<dbReference type="AlphaFoldDB" id="A0A7R9BFE8"/>
<dbReference type="InterPro" id="IPR048501">
    <property type="entry name" value="Legum_prodom"/>
</dbReference>
<comment type="catalytic activity">
    <reaction evidence="1">
        <text>Hydrolysis of proteins and small molecule substrates at -Asn-|-Xaa- bonds.</text>
        <dbReference type="EC" id="3.4.22.34"/>
    </reaction>
</comment>
<keyword evidence="10" id="KW-1185">Reference proteome</keyword>
<dbReference type="Gene3D" id="1.10.132.130">
    <property type="match status" value="1"/>
</dbReference>
<dbReference type="GO" id="GO:0006624">
    <property type="term" value="P:vacuolar protein processing"/>
    <property type="evidence" value="ECO:0007669"/>
    <property type="project" value="TreeGrafter"/>
</dbReference>
<dbReference type="Gene3D" id="3.40.50.1460">
    <property type="match status" value="1"/>
</dbReference>
<dbReference type="GO" id="GO:0051603">
    <property type="term" value="P:proteolysis involved in protein catabolic process"/>
    <property type="evidence" value="ECO:0007669"/>
    <property type="project" value="TreeGrafter"/>
</dbReference>
<comment type="similarity">
    <text evidence="2">Belongs to the peptidase C13 family.</text>
</comment>
<gene>
    <name evidence="9" type="ORF">NMOB1V02_LOCUS607</name>
</gene>
<dbReference type="EC" id="3.4.22.34" evidence="3"/>
<keyword evidence="7" id="KW-0788">Thiol protease</keyword>
<organism evidence="9">
    <name type="scientific">Notodromas monacha</name>
    <dbReference type="NCBI Taxonomy" id="399045"/>
    <lineage>
        <taxon>Eukaryota</taxon>
        <taxon>Metazoa</taxon>
        <taxon>Ecdysozoa</taxon>
        <taxon>Arthropoda</taxon>
        <taxon>Crustacea</taxon>
        <taxon>Oligostraca</taxon>
        <taxon>Ostracoda</taxon>
        <taxon>Podocopa</taxon>
        <taxon>Podocopida</taxon>
        <taxon>Cypridocopina</taxon>
        <taxon>Cypridoidea</taxon>
        <taxon>Cyprididae</taxon>
        <taxon>Notodromas</taxon>
    </lineage>
</organism>
<feature type="active site" evidence="8">
    <location>
        <position position="199"/>
    </location>
</feature>
<dbReference type="Proteomes" id="UP000678499">
    <property type="component" value="Unassembled WGS sequence"/>
</dbReference>
<sequence length="487" mass="54521">MKQLLTRSQKPGMANASFPLVLAVIVTLITSSVALLTTSNEHMFVRKSDGGRIWAVIVAGSKEYYNYRHQVRHGALSNHRSRSQGISGKVRPSAFPQADACHAYQILHSHGIPDERIIVMMYDDIADNEMNPTPGTIINHPDGEDVYRGVKKDYTGEDVTPDTFISVLAGHKHAVEGRGSGAVLESSANDHVFVYFADHGAPGLVAFPAGEDPFLHAGDLTSVLHEMARQKRFSKLVFYMEACESGSMFANLSANINVFAMTAANSMESSYACYYDSDRQTYLGDTFSVSWMEDTDEENISSETINRQYSIAKAKTTLSHVQRFGDLRLGGLTVSEFQGRRQRQELISYSRLPTDQVPSHDVPLEILRRKLESAPSKASRLAIRREIGTLLRKRKALNNLVDTMLKNLTLDESIYLRMITEVSDVGDDGCYKEVTRAFHQCVKFNENNYALRQLFKFANACKVSSDHELIITQIELRCPNPRWTGIH</sequence>
<dbReference type="PANTHER" id="PTHR12000">
    <property type="entry name" value="HEMOGLOBINASE FAMILY MEMBER"/>
    <property type="match status" value="1"/>
</dbReference>
<evidence type="ECO:0000256" key="5">
    <source>
        <dbReference type="ARBA" id="ARBA00022729"/>
    </source>
</evidence>
<evidence type="ECO:0000256" key="6">
    <source>
        <dbReference type="ARBA" id="ARBA00022801"/>
    </source>
</evidence>
<evidence type="ECO:0000256" key="4">
    <source>
        <dbReference type="ARBA" id="ARBA00022670"/>
    </source>
</evidence>
<dbReference type="GO" id="GO:0004197">
    <property type="term" value="F:cysteine-type endopeptidase activity"/>
    <property type="evidence" value="ECO:0007669"/>
    <property type="project" value="UniProtKB-EC"/>
</dbReference>
<dbReference type="EMBL" id="OA882090">
    <property type="protein sequence ID" value="CAD7272685.1"/>
    <property type="molecule type" value="Genomic_DNA"/>
</dbReference>
<dbReference type="InterPro" id="IPR046427">
    <property type="entry name" value="Legumain_prodom_sf"/>
</dbReference>
<evidence type="ECO:0000256" key="2">
    <source>
        <dbReference type="ARBA" id="ARBA00009941"/>
    </source>
</evidence>
<evidence type="ECO:0000256" key="3">
    <source>
        <dbReference type="ARBA" id="ARBA00012628"/>
    </source>
</evidence>
<evidence type="ECO:0000313" key="9">
    <source>
        <dbReference type="EMBL" id="CAD7272685.1"/>
    </source>
</evidence>
<reference evidence="9" key="1">
    <citation type="submission" date="2020-11" db="EMBL/GenBank/DDBJ databases">
        <authorList>
            <person name="Tran Van P."/>
        </authorList>
    </citation>
    <scope>NUCLEOTIDE SEQUENCE</scope>
</reference>
<dbReference type="PANTHER" id="PTHR12000:SF42">
    <property type="entry name" value="LEGUMAIN"/>
    <property type="match status" value="1"/>
</dbReference>
<dbReference type="GO" id="GO:0005773">
    <property type="term" value="C:vacuole"/>
    <property type="evidence" value="ECO:0007669"/>
    <property type="project" value="GOC"/>
</dbReference>
<dbReference type="Pfam" id="PF01650">
    <property type="entry name" value="Peptidase_C13"/>
    <property type="match status" value="1"/>
</dbReference>
<dbReference type="InterPro" id="IPR001096">
    <property type="entry name" value="Peptidase_C13"/>
</dbReference>
<protein>
    <recommendedName>
        <fullName evidence="3">legumain</fullName>
        <ecNumber evidence="3">3.4.22.34</ecNumber>
    </recommendedName>
</protein>
<dbReference type="PIRSF" id="PIRSF019663">
    <property type="entry name" value="Legumain"/>
    <property type="match status" value="1"/>
</dbReference>
<evidence type="ECO:0000256" key="8">
    <source>
        <dbReference type="PIRSR" id="PIRSR019663-1"/>
    </source>
</evidence>
<evidence type="ECO:0000256" key="7">
    <source>
        <dbReference type="ARBA" id="ARBA00022807"/>
    </source>
</evidence>
<evidence type="ECO:0000313" key="10">
    <source>
        <dbReference type="Proteomes" id="UP000678499"/>
    </source>
</evidence>
<keyword evidence="5" id="KW-0732">Signal</keyword>
<accession>A0A7R9BFE8</accession>
<keyword evidence="6" id="KW-0378">Hydrolase</keyword>
<dbReference type="CDD" id="cd21115">
    <property type="entry name" value="legumain_C"/>
    <property type="match status" value="1"/>
</dbReference>
<dbReference type="EMBL" id="CAJPEX010000053">
    <property type="protein sequence ID" value="CAG0912837.1"/>
    <property type="molecule type" value="Genomic_DNA"/>
</dbReference>
<keyword evidence="4" id="KW-0645">Protease</keyword>
<name>A0A7R9BFE8_9CRUS</name>
<dbReference type="FunFam" id="3.40.50.1460:FF:000006">
    <property type="entry name" value="Legumain"/>
    <property type="match status" value="1"/>
</dbReference>
<evidence type="ECO:0000256" key="1">
    <source>
        <dbReference type="ARBA" id="ARBA00000810"/>
    </source>
</evidence>